<proteinExistence type="predicted"/>
<dbReference type="AlphaFoldDB" id="A0A0F7H6Y3"/>
<protein>
    <submittedName>
        <fullName evidence="1">Uncharacterized protein</fullName>
    </submittedName>
</protein>
<name>A0A0F7H6Y3_SERFO</name>
<evidence type="ECO:0000313" key="2">
    <source>
        <dbReference type="Proteomes" id="UP000270487"/>
    </source>
</evidence>
<organism evidence="1 2">
    <name type="scientific">Serratia fonticola</name>
    <dbReference type="NCBI Taxonomy" id="47917"/>
    <lineage>
        <taxon>Bacteria</taxon>
        <taxon>Pseudomonadati</taxon>
        <taxon>Pseudomonadota</taxon>
        <taxon>Gammaproteobacteria</taxon>
        <taxon>Enterobacterales</taxon>
        <taxon>Yersiniaceae</taxon>
        <taxon>Serratia</taxon>
    </lineage>
</organism>
<gene>
    <name evidence="1" type="ORF">NCTC13193_04283</name>
</gene>
<reference evidence="1 2" key="1">
    <citation type="submission" date="2018-12" db="EMBL/GenBank/DDBJ databases">
        <authorList>
            <consortium name="Pathogen Informatics"/>
        </authorList>
    </citation>
    <scope>NUCLEOTIDE SEQUENCE [LARGE SCALE GENOMIC DNA]</scope>
    <source>
        <strain evidence="1 2">NCTC13193</strain>
    </source>
</reference>
<dbReference type="Proteomes" id="UP000270487">
    <property type="component" value="Chromosome"/>
</dbReference>
<accession>A0A0F7H6Y3</accession>
<dbReference type="EMBL" id="LR134492">
    <property type="protein sequence ID" value="VEI73674.1"/>
    <property type="molecule type" value="Genomic_DNA"/>
</dbReference>
<sequence>MEVCHWFIFVLINDVIKRFNTRTTAQLYDSLCQFKVTWFFVNDFIFLFHYTNLNYNKIMRENKMKERTVVSNNGFSYKELLKFKKDYLAYKKELKRLGEEDSRKMSFVDSIVVVSKESAKTIFTLVTISILYVIGTVFFDIKETLFAVPFFAAFILWEIYNNAKKDNHSIITELKLIKLGLKIKINQFS</sequence>
<dbReference type="KEGG" id="sfw:WN53_00165"/>
<evidence type="ECO:0000313" key="1">
    <source>
        <dbReference type="EMBL" id="VEI73674.1"/>
    </source>
</evidence>